<comment type="caution">
    <text evidence="1">The sequence shown here is derived from an EMBL/GenBank/DDBJ whole genome shotgun (WGS) entry which is preliminary data.</text>
</comment>
<dbReference type="EMBL" id="PYDT01000009">
    <property type="protein sequence ID" value="THU50672.1"/>
    <property type="molecule type" value="Genomic_DNA"/>
</dbReference>
<gene>
    <name evidence="1" type="ORF">C4D60_Mb06t22770</name>
</gene>
<evidence type="ECO:0000313" key="2">
    <source>
        <dbReference type="Proteomes" id="UP000317650"/>
    </source>
</evidence>
<evidence type="ECO:0000313" key="1">
    <source>
        <dbReference type="EMBL" id="THU50672.1"/>
    </source>
</evidence>
<protein>
    <submittedName>
        <fullName evidence="1">Uncharacterized protein</fullName>
    </submittedName>
</protein>
<organism evidence="1 2">
    <name type="scientific">Musa balbisiana</name>
    <name type="common">Banana</name>
    <dbReference type="NCBI Taxonomy" id="52838"/>
    <lineage>
        <taxon>Eukaryota</taxon>
        <taxon>Viridiplantae</taxon>
        <taxon>Streptophyta</taxon>
        <taxon>Embryophyta</taxon>
        <taxon>Tracheophyta</taxon>
        <taxon>Spermatophyta</taxon>
        <taxon>Magnoliopsida</taxon>
        <taxon>Liliopsida</taxon>
        <taxon>Zingiberales</taxon>
        <taxon>Musaceae</taxon>
        <taxon>Musa</taxon>
    </lineage>
</organism>
<proteinExistence type="predicted"/>
<dbReference type="AlphaFoldDB" id="A0A4S8ISH2"/>
<sequence>MQRRAADEAVLGCSCRAETSYIKWASGRLNRPCNASGVMWTRLEGGPHHLVRSFPYQYLMFQTILLYFAAVGRPKGVDIGCGLVDLTWSVKTRDPQAIVRDGIGPV</sequence>
<accession>A0A4S8ISH2</accession>
<reference evidence="1 2" key="1">
    <citation type="journal article" date="2019" name="Nat. Plants">
        <title>Genome sequencing of Musa balbisiana reveals subgenome evolution and function divergence in polyploid bananas.</title>
        <authorList>
            <person name="Yao X."/>
        </authorList>
    </citation>
    <scope>NUCLEOTIDE SEQUENCE [LARGE SCALE GENOMIC DNA]</scope>
    <source>
        <strain evidence="2">cv. DH-PKW</strain>
        <tissue evidence="1">Leaves</tissue>
    </source>
</reference>
<dbReference type="Proteomes" id="UP000317650">
    <property type="component" value="Chromosome 6"/>
</dbReference>
<name>A0A4S8ISH2_MUSBA</name>
<keyword evidence="2" id="KW-1185">Reference proteome</keyword>